<dbReference type="Proteomes" id="UP001454036">
    <property type="component" value="Unassembled WGS sequence"/>
</dbReference>
<proteinExistence type="predicted"/>
<sequence length="149" mass="16673">MKGFAGHFILSIYIDLMDQTQLLVIDTDFIIEVGAIDLCRNLGTSTPPPHSYSSWFHRLLPNPKGNLQHLLEGTSLTSSPKPNPLLSSSMFNVAGVDVSPSMQPSTFAKEYLAVESFVETLQKIKVDQPPVSEKDQEEKFRKCKFVIFN</sequence>
<dbReference type="Pfam" id="PF14571">
    <property type="entry name" value="Di19_C"/>
    <property type="match status" value="1"/>
</dbReference>
<organism evidence="2 3">
    <name type="scientific">Lithospermum erythrorhizon</name>
    <name type="common">Purple gromwell</name>
    <name type="synonym">Lithospermum officinale var. erythrorhizon</name>
    <dbReference type="NCBI Taxonomy" id="34254"/>
    <lineage>
        <taxon>Eukaryota</taxon>
        <taxon>Viridiplantae</taxon>
        <taxon>Streptophyta</taxon>
        <taxon>Embryophyta</taxon>
        <taxon>Tracheophyta</taxon>
        <taxon>Spermatophyta</taxon>
        <taxon>Magnoliopsida</taxon>
        <taxon>eudicotyledons</taxon>
        <taxon>Gunneridae</taxon>
        <taxon>Pentapetalae</taxon>
        <taxon>asterids</taxon>
        <taxon>lamiids</taxon>
        <taxon>Boraginales</taxon>
        <taxon>Boraginaceae</taxon>
        <taxon>Boraginoideae</taxon>
        <taxon>Lithospermeae</taxon>
        <taxon>Lithospermum</taxon>
    </lineage>
</organism>
<evidence type="ECO:0000259" key="1">
    <source>
        <dbReference type="Pfam" id="PF14571"/>
    </source>
</evidence>
<name>A0AAV3QJ83_LITER</name>
<comment type="caution">
    <text evidence="2">The sequence shown here is derived from an EMBL/GenBank/DDBJ whole genome shotgun (WGS) entry which is preliminary data.</text>
</comment>
<feature type="domain" description="Di19 C-terminal" evidence="1">
    <location>
        <begin position="64"/>
        <end position="146"/>
    </location>
</feature>
<dbReference type="InterPro" id="IPR027935">
    <property type="entry name" value="Di19_C"/>
</dbReference>
<dbReference type="AlphaFoldDB" id="A0AAV3QJ83"/>
<gene>
    <name evidence="2" type="ORF">LIER_39627</name>
</gene>
<accession>A0AAV3QJ83</accession>
<evidence type="ECO:0000313" key="2">
    <source>
        <dbReference type="EMBL" id="GAA0163605.1"/>
    </source>
</evidence>
<dbReference type="EMBL" id="BAABME010021556">
    <property type="protein sequence ID" value="GAA0163605.1"/>
    <property type="molecule type" value="Genomic_DNA"/>
</dbReference>
<protein>
    <recommendedName>
        <fullName evidence="1">Di19 C-terminal domain-containing protein</fullName>
    </recommendedName>
</protein>
<evidence type="ECO:0000313" key="3">
    <source>
        <dbReference type="Proteomes" id="UP001454036"/>
    </source>
</evidence>
<reference evidence="2 3" key="1">
    <citation type="submission" date="2024-01" db="EMBL/GenBank/DDBJ databases">
        <title>The complete chloroplast genome sequence of Lithospermum erythrorhizon: insights into the phylogenetic relationship among Boraginaceae species and the maternal lineages of purple gromwells.</title>
        <authorList>
            <person name="Okada T."/>
            <person name="Watanabe K."/>
        </authorList>
    </citation>
    <scope>NUCLEOTIDE SEQUENCE [LARGE SCALE GENOMIC DNA]</scope>
</reference>
<keyword evidence="3" id="KW-1185">Reference proteome</keyword>